<reference evidence="1 2" key="1">
    <citation type="submission" date="2016-11" db="EMBL/GenBank/DDBJ databases">
        <authorList>
            <person name="Jaros S."/>
            <person name="Januszkiewicz K."/>
            <person name="Wedrychowicz H."/>
        </authorList>
    </citation>
    <scope>NUCLEOTIDE SEQUENCE [LARGE SCALE GENOMIC DNA]</scope>
    <source>
        <strain evidence="1 2">CECT 7868</strain>
    </source>
</reference>
<dbReference type="STRING" id="1216006.VA7868_02301"/>
<dbReference type="OrthoDB" id="5767052at2"/>
<keyword evidence="2" id="KW-1185">Reference proteome</keyword>
<evidence type="ECO:0008006" key="3">
    <source>
        <dbReference type="Google" id="ProtNLM"/>
    </source>
</evidence>
<dbReference type="RefSeq" id="WP_073603966.1">
    <property type="nucleotide sequence ID" value="NZ_FQXZ01000022.1"/>
</dbReference>
<proteinExistence type="predicted"/>
<dbReference type="EMBL" id="FQXZ01000022">
    <property type="protein sequence ID" value="SHI19327.1"/>
    <property type="molecule type" value="Genomic_DNA"/>
</dbReference>
<protein>
    <recommendedName>
        <fullName evidence="3">Lipoprotein</fullName>
    </recommendedName>
</protein>
<dbReference type="Pfam" id="PF19795">
    <property type="entry name" value="DUF6279"/>
    <property type="match status" value="1"/>
</dbReference>
<organism evidence="1 2">
    <name type="scientific">Vibrio aerogenes CECT 7868</name>
    <dbReference type="NCBI Taxonomy" id="1216006"/>
    <lineage>
        <taxon>Bacteria</taxon>
        <taxon>Pseudomonadati</taxon>
        <taxon>Pseudomonadota</taxon>
        <taxon>Gammaproteobacteria</taxon>
        <taxon>Vibrionales</taxon>
        <taxon>Vibrionaceae</taxon>
        <taxon>Vibrio</taxon>
    </lineage>
</organism>
<accession>A0A1M5Z4Y1</accession>
<evidence type="ECO:0000313" key="1">
    <source>
        <dbReference type="EMBL" id="SHI19327.1"/>
    </source>
</evidence>
<dbReference type="PIRSF" id="PIRSF028200">
    <property type="entry name" value="UCP028200"/>
    <property type="match status" value="1"/>
</dbReference>
<dbReference type="PROSITE" id="PS51257">
    <property type="entry name" value="PROKAR_LIPOPROTEIN"/>
    <property type="match status" value="1"/>
</dbReference>
<name>A0A1M5Z4Y1_9VIBR</name>
<sequence>MPEKCRWYCVTSVLLCLLLAGCSGQFLFRNIDWFVRDYVDDYVSLTDAQEEILDEEVHRIQRWMIHHAVAEYIRFLDQLSGLNPAEISSGEFSSLRQQTLVFTRTLMKQAAPAITRLSETFTPEQSQQFISALHQRHHDLNKKYLFGTAEELREKAEKRIRERLETWLGDLTPEQNQTIRVWINHNDMNSRTWRTWQHKLEAEAQSLMDQRKKPASFQARLNDLLQNTESYYPPGFRRLVEHNQRTSQTYLLQIIHQMTPAQTKHFRQEIQDWKDIALEIQNTVIK</sequence>
<dbReference type="Proteomes" id="UP000184608">
    <property type="component" value="Unassembled WGS sequence"/>
</dbReference>
<dbReference type="InterPro" id="IPR016875">
    <property type="entry name" value="UCP028200"/>
</dbReference>
<evidence type="ECO:0000313" key="2">
    <source>
        <dbReference type="Proteomes" id="UP000184608"/>
    </source>
</evidence>
<gene>
    <name evidence="1" type="ORF">VA7868_02301</name>
</gene>
<dbReference type="AlphaFoldDB" id="A0A1M5Z4Y1"/>